<dbReference type="InterPro" id="IPR029057">
    <property type="entry name" value="PRTase-like"/>
</dbReference>
<evidence type="ECO:0000256" key="7">
    <source>
        <dbReference type="ARBA" id="ARBA00022676"/>
    </source>
</evidence>
<comment type="similarity">
    <text evidence="4">Belongs to the purine/pyrimidine phosphoribosyltransferase family.</text>
</comment>
<evidence type="ECO:0000256" key="9">
    <source>
        <dbReference type="ARBA" id="ARBA00022723"/>
    </source>
</evidence>
<dbReference type="Pfam" id="PF00156">
    <property type="entry name" value="Pribosyltran"/>
    <property type="match status" value="1"/>
</dbReference>
<comment type="cofactor">
    <cofactor evidence="1">
        <name>Mg(2+)</name>
        <dbReference type="ChEBI" id="CHEBI:18420"/>
    </cofactor>
</comment>
<dbReference type="GO" id="GO:0006178">
    <property type="term" value="P:guanine salvage"/>
    <property type="evidence" value="ECO:0007669"/>
    <property type="project" value="TreeGrafter"/>
</dbReference>
<evidence type="ECO:0000256" key="10">
    <source>
        <dbReference type="ARBA" id="ARBA00022726"/>
    </source>
</evidence>
<dbReference type="EMBL" id="VSSQ01076013">
    <property type="protein sequence ID" value="MPN26476.1"/>
    <property type="molecule type" value="Genomic_DNA"/>
</dbReference>
<name>A0A645GJR4_9ZZZZ</name>
<dbReference type="SUPFAM" id="SSF53271">
    <property type="entry name" value="PRTase-like"/>
    <property type="match status" value="1"/>
</dbReference>
<gene>
    <name evidence="14" type="primary">hpt_45</name>
    <name evidence="14" type="ORF">SDC9_173901</name>
</gene>
<proteinExistence type="inferred from homology"/>
<dbReference type="PANTHER" id="PTHR43340">
    <property type="entry name" value="HYPOXANTHINE-GUANINE PHOSPHORIBOSYLTRANSFERASE"/>
    <property type="match status" value="1"/>
</dbReference>
<evidence type="ECO:0000256" key="3">
    <source>
        <dbReference type="ARBA" id="ARBA00004669"/>
    </source>
</evidence>
<dbReference type="CDD" id="cd06223">
    <property type="entry name" value="PRTases_typeI"/>
    <property type="match status" value="1"/>
</dbReference>
<keyword evidence="7 14" id="KW-0328">Glycosyltransferase</keyword>
<evidence type="ECO:0000256" key="6">
    <source>
        <dbReference type="ARBA" id="ARBA00022490"/>
    </source>
</evidence>
<dbReference type="FunFam" id="3.40.50.2020:FF:000006">
    <property type="entry name" value="Hypoxanthine phosphoribosyltransferase"/>
    <property type="match status" value="1"/>
</dbReference>
<evidence type="ECO:0000313" key="14">
    <source>
        <dbReference type="EMBL" id="MPN26476.1"/>
    </source>
</evidence>
<keyword evidence="8 14" id="KW-0808">Transferase</keyword>
<keyword evidence="6" id="KW-0963">Cytoplasm</keyword>
<evidence type="ECO:0000256" key="2">
    <source>
        <dbReference type="ARBA" id="ARBA00004496"/>
    </source>
</evidence>
<dbReference type="GO" id="GO:0006166">
    <property type="term" value="P:purine ribonucleoside salvage"/>
    <property type="evidence" value="ECO:0007669"/>
    <property type="project" value="UniProtKB-KW"/>
</dbReference>
<keyword evidence="12" id="KW-0460">Magnesium</keyword>
<evidence type="ECO:0000256" key="8">
    <source>
        <dbReference type="ARBA" id="ARBA00022679"/>
    </source>
</evidence>
<dbReference type="NCBIfam" id="TIGR01203">
    <property type="entry name" value="HGPRTase"/>
    <property type="match status" value="1"/>
</dbReference>
<evidence type="ECO:0000259" key="13">
    <source>
        <dbReference type="Pfam" id="PF00156"/>
    </source>
</evidence>
<evidence type="ECO:0000256" key="5">
    <source>
        <dbReference type="ARBA" id="ARBA00011895"/>
    </source>
</evidence>
<dbReference type="GO" id="GO:0005829">
    <property type="term" value="C:cytosol"/>
    <property type="evidence" value="ECO:0007669"/>
    <property type="project" value="TreeGrafter"/>
</dbReference>
<dbReference type="GO" id="GO:0000166">
    <property type="term" value="F:nucleotide binding"/>
    <property type="evidence" value="ECO:0007669"/>
    <property type="project" value="UniProtKB-KW"/>
</dbReference>
<dbReference type="EC" id="2.4.2.8" evidence="5"/>
<keyword evidence="9" id="KW-0479">Metal-binding</keyword>
<keyword evidence="11" id="KW-0547">Nucleotide-binding</keyword>
<keyword evidence="10" id="KW-0660">Purine salvage</keyword>
<comment type="caution">
    <text evidence="14">The sequence shown here is derived from an EMBL/GenBank/DDBJ whole genome shotgun (WGS) entry which is preliminary data.</text>
</comment>
<dbReference type="GO" id="GO:0000287">
    <property type="term" value="F:magnesium ion binding"/>
    <property type="evidence" value="ECO:0007669"/>
    <property type="project" value="TreeGrafter"/>
</dbReference>
<comment type="pathway">
    <text evidence="3">Purine metabolism; IMP biosynthesis via salvage pathway; IMP from hypoxanthine: step 1/1.</text>
</comment>
<dbReference type="GO" id="GO:0046100">
    <property type="term" value="P:hypoxanthine metabolic process"/>
    <property type="evidence" value="ECO:0007669"/>
    <property type="project" value="TreeGrafter"/>
</dbReference>
<dbReference type="PANTHER" id="PTHR43340:SF1">
    <property type="entry name" value="HYPOXANTHINE PHOSPHORIBOSYLTRANSFERASE"/>
    <property type="match status" value="1"/>
</dbReference>
<dbReference type="Gene3D" id="3.40.50.2020">
    <property type="match status" value="1"/>
</dbReference>
<feature type="domain" description="Phosphoribosyltransferase" evidence="13">
    <location>
        <begin position="2"/>
        <end position="123"/>
    </location>
</feature>
<evidence type="ECO:0000256" key="12">
    <source>
        <dbReference type="ARBA" id="ARBA00022842"/>
    </source>
</evidence>
<comment type="subcellular location">
    <subcellularLocation>
        <location evidence="2">Cytoplasm</location>
    </subcellularLocation>
</comment>
<accession>A0A645GJR4</accession>
<evidence type="ECO:0000256" key="11">
    <source>
        <dbReference type="ARBA" id="ARBA00022741"/>
    </source>
</evidence>
<dbReference type="GO" id="GO:0004422">
    <property type="term" value="F:hypoxanthine phosphoribosyltransferase activity"/>
    <property type="evidence" value="ECO:0007669"/>
    <property type="project" value="InterPro"/>
</dbReference>
<evidence type="ECO:0000256" key="1">
    <source>
        <dbReference type="ARBA" id="ARBA00001946"/>
    </source>
</evidence>
<evidence type="ECO:0000256" key="4">
    <source>
        <dbReference type="ARBA" id="ARBA00008391"/>
    </source>
</evidence>
<dbReference type="AlphaFoldDB" id="A0A645GJR4"/>
<reference evidence="14" key="1">
    <citation type="submission" date="2019-08" db="EMBL/GenBank/DDBJ databases">
        <authorList>
            <person name="Kucharzyk K."/>
            <person name="Murdoch R.W."/>
            <person name="Higgins S."/>
            <person name="Loffler F."/>
        </authorList>
    </citation>
    <scope>NUCLEOTIDE SEQUENCE</scope>
</reference>
<dbReference type="GO" id="GO:0032263">
    <property type="term" value="P:GMP salvage"/>
    <property type="evidence" value="ECO:0007669"/>
    <property type="project" value="TreeGrafter"/>
</dbReference>
<dbReference type="InterPro" id="IPR005904">
    <property type="entry name" value="Hxn_phspho_trans"/>
</dbReference>
<sequence>MVSVLKGSVVFMADLMRAVNIPCRIDFMAVSSYGSGTKSSGVVKIDKDLDLSLEGYDVLIVEDILDSGKTLSYILELFRSRNPRSLKICTLFDKPSRRQVDIVPDYKGSDVPDEFIVGYGLDYNEKYRNLPFVGVLKPRVYRQSE</sequence>
<dbReference type="InterPro" id="IPR050408">
    <property type="entry name" value="HGPRT"/>
</dbReference>
<dbReference type="InterPro" id="IPR000836">
    <property type="entry name" value="PRTase_dom"/>
</dbReference>
<protein>
    <recommendedName>
        <fullName evidence="5">hypoxanthine phosphoribosyltransferase</fullName>
        <ecNumber evidence="5">2.4.2.8</ecNumber>
    </recommendedName>
</protein>
<dbReference type="GO" id="GO:0032264">
    <property type="term" value="P:IMP salvage"/>
    <property type="evidence" value="ECO:0007669"/>
    <property type="project" value="TreeGrafter"/>
</dbReference>
<organism evidence="14">
    <name type="scientific">bioreactor metagenome</name>
    <dbReference type="NCBI Taxonomy" id="1076179"/>
    <lineage>
        <taxon>unclassified sequences</taxon>
        <taxon>metagenomes</taxon>
        <taxon>ecological metagenomes</taxon>
    </lineage>
</organism>